<feature type="compositionally biased region" description="Basic and acidic residues" evidence="1">
    <location>
        <begin position="118"/>
        <end position="128"/>
    </location>
</feature>
<evidence type="ECO:0000313" key="2">
    <source>
        <dbReference type="EMBL" id="KAJ8897037.1"/>
    </source>
</evidence>
<evidence type="ECO:0000256" key="1">
    <source>
        <dbReference type="SAM" id="MobiDB-lite"/>
    </source>
</evidence>
<keyword evidence="3" id="KW-1185">Reference proteome</keyword>
<sequence length="178" mass="19780">MRVVEVSLEQRRNEGAGDPREIPPTNGIVRHDSHVRESCNPADEGETRREWSSAGMQRRGKREIPEVTHRPAVSSGTIPICENPGVTRPGIELGSPWWEARNLTAQPPRPLLRHSRVKIAEGRIERPKTKGSRSHAKRITRPECSPRPSPRRGGHSRLIPAPGSHPGQSPARALASRR</sequence>
<feature type="compositionally biased region" description="Basic residues" evidence="1">
    <location>
        <begin position="129"/>
        <end position="139"/>
    </location>
</feature>
<dbReference type="EMBL" id="JARBHB010000001">
    <property type="protein sequence ID" value="KAJ8897037.1"/>
    <property type="molecule type" value="Genomic_DNA"/>
</dbReference>
<organism evidence="2 3">
    <name type="scientific">Dryococelus australis</name>
    <dbReference type="NCBI Taxonomy" id="614101"/>
    <lineage>
        <taxon>Eukaryota</taxon>
        <taxon>Metazoa</taxon>
        <taxon>Ecdysozoa</taxon>
        <taxon>Arthropoda</taxon>
        <taxon>Hexapoda</taxon>
        <taxon>Insecta</taxon>
        <taxon>Pterygota</taxon>
        <taxon>Neoptera</taxon>
        <taxon>Polyneoptera</taxon>
        <taxon>Phasmatodea</taxon>
        <taxon>Verophasmatodea</taxon>
        <taxon>Anareolatae</taxon>
        <taxon>Phasmatidae</taxon>
        <taxon>Eurycanthinae</taxon>
        <taxon>Dryococelus</taxon>
    </lineage>
</organism>
<accession>A0ABQ9IKR7</accession>
<dbReference type="Proteomes" id="UP001159363">
    <property type="component" value="Chromosome 1"/>
</dbReference>
<proteinExistence type="predicted"/>
<feature type="region of interest" description="Disordered" evidence="1">
    <location>
        <begin position="1"/>
        <end position="86"/>
    </location>
</feature>
<evidence type="ECO:0000313" key="3">
    <source>
        <dbReference type="Proteomes" id="UP001159363"/>
    </source>
</evidence>
<name>A0ABQ9IKR7_9NEOP</name>
<feature type="region of interest" description="Disordered" evidence="1">
    <location>
        <begin position="105"/>
        <end position="178"/>
    </location>
</feature>
<feature type="compositionally biased region" description="Basic and acidic residues" evidence="1">
    <location>
        <begin position="8"/>
        <end position="21"/>
    </location>
</feature>
<gene>
    <name evidence="2" type="ORF">PR048_002383</name>
</gene>
<reference evidence="2 3" key="1">
    <citation type="submission" date="2023-02" db="EMBL/GenBank/DDBJ databases">
        <title>LHISI_Scaffold_Assembly.</title>
        <authorList>
            <person name="Stuart O.P."/>
            <person name="Cleave R."/>
            <person name="Magrath M.J.L."/>
            <person name="Mikheyev A.S."/>
        </authorList>
    </citation>
    <scope>NUCLEOTIDE SEQUENCE [LARGE SCALE GENOMIC DNA]</scope>
    <source>
        <strain evidence="2">Daus_M_001</strain>
        <tissue evidence="2">Leg muscle</tissue>
    </source>
</reference>
<comment type="caution">
    <text evidence="2">The sequence shown here is derived from an EMBL/GenBank/DDBJ whole genome shotgun (WGS) entry which is preliminary data.</text>
</comment>
<protein>
    <submittedName>
        <fullName evidence="2">Uncharacterized protein</fullName>
    </submittedName>
</protein>